<protein>
    <submittedName>
        <fullName evidence="1">Uncharacterized protein</fullName>
    </submittedName>
</protein>
<dbReference type="EMBL" id="MU157904">
    <property type="protein sequence ID" value="KAF9524128.1"/>
    <property type="molecule type" value="Genomic_DNA"/>
</dbReference>
<evidence type="ECO:0000313" key="1">
    <source>
        <dbReference type="EMBL" id="KAF9524128.1"/>
    </source>
</evidence>
<comment type="caution">
    <text evidence="1">The sequence shown here is derived from an EMBL/GenBank/DDBJ whole genome shotgun (WGS) entry which is preliminary data.</text>
</comment>
<dbReference type="Proteomes" id="UP000807306">
    <property type="component" value="Unassembled WGS sequence"/>
</dbReference>
<name>A0A9P6E838_9AGAR</name>
<keyword evidence="2" id="KW-1185">Reference proteome</keyword>
<dbReference type="OrthoDB" id="3254408at2759"/>
<feature type="non-terminal residue" evidence="1">
    <location>
        <position position="178"/>
    </location>
</feature>
<organism evidence="1 2">
    <name type="scientific">Crepidotus variabilis</name>
    <dbReference type="NCBI Taxonomy" id="179855"/>
    <lineage>
        <taxon>Eukaryota</taxon>
        <taxon>Fungi</taxon>
        <taxon>Dikarya</taxon>
        <taxon>Basidiomycota</taxon>
        <taxon>Agaricomycotina</taxon>
        <taxon>Agaricomycetes</taxon>
        <taxon>Agaricomycetidae</taxon>
        <taxon>Agaricales</taxon>
        <taxon>Agaricineae</taxon>
        <taxon>Crepidotaceae</taxon>
        <taxon>Crepidotus</taxon>
    </lineage>
</organism>
<accession>A0A9P6E838</accession>
<gene>
    <name evidence="1" type="ORF">CPB83DRAFT_732895</name>
</gene>
<dbReference type="AlphaFoldDB" id="A0A9P6E838"/>
<reference evidence="1" key="1">
    <citation type="submission" date="2020-11" db="EMBL/GenBank/DDBJ databases">
        <authorList>
            <consortium name="DOE Joint Genome Institute"/>
            <person name="Ahrendt S."/>
            <person name="Riley R."/>
            <person name="Andreopoulos W."/>
            <person name="Labutti K."/>
            <person name="Pangilinan J."/>
            <person name="Ruiz-Duenas F.J."/>
            <person name="Barrasa J.M."/>
            <person name="Sanchez-Garcia M."/>
            <person name="Camarero S."/>
            <person name="Miyauchi S."/>
            <person name="Serrano A."/>
            <person name="Linde D."/>
            <person name="Babiker R."/>
            <person name="Drula E."/>
            <person name="Ayuso-Fernandez I."/>
            <person name="Pacheco R."/>
            <person name="Padilla G."/>
            <person name="Ferreira P."/>
            <person name="Barriuso J."/>
            <person name="Kellner H."/>
            <person name="Castanera R."/>
            <person name="Alfaro M."/>
            <person name="Ramirez L."/>
            <person name="Pisabarro A.G."/>
            <person name="Kuo A."/>
            <person name="Tritt A."/>
            <person name="Lipzen A."/>
            <person name="He G."/>
            <person name="Yan M."/>
            <person name="Ng V."/>
            <person name="Cullen D."/>
            <person name="Martin F."/>
            <person name="Rosso M.-N."/>
            <person name="Henrissat B."/>
            <person name="Hibbett D."/>
            <person name="Martinez A.T."/>
            <person name="Grigoriev I.V."/>
        </authorList>
    </citation>
    <scope>NUCLEOTIDE SEQUENCE</scope>
    <source>
        <strain evidence="1">CBS 506.95</strain>
    </source>
</reference>
<evidence type="ECO:0000313" key="2">
    <source>
        <dbReference type="Proteomes" id="UP000807306"/>
    </source>
</evidence>
<sequence>MTWINAILEQYTAIDSQSLDEREYYGPYNTLLAHLFPYDDYFQVVPIYRGPISPGSIELSTMYIVQKRGCPVFFLEIKPGAHLENAYARWKADEQMREGFRGLIDQLKDFVQRLYGVSVIGTRFSVYSYEKASTMLSPYSIPQNPTILNDRAPVNRWRYDLLEESGEAKIKEVVAEAK</sequence>
<proteinExistence type="predicted"/>